<protein>
    <submittedName>
        <fullName evidence="2">Uncharacterized protein</fullName>
    </submittedName>
</protein>
<feature type="compositionally biased region" description="Polar residues" evidence="1">
    <location>
        <begin position="91"/>
        <end position="111"/>
    </location>
</feature>
<keyword evidence="3" id="KW-1185">Reference proteome</keyword>
<dbReference type="OrthoDB" id="2157345at2759"/>
<name>A0A2G8L4Y8_STIJA</name>
<gene>
    <name evidence="2" type="ORF">BSL78_07751</name>
</gene>
<dbReference type="AlphaFoldDB" id="A0A2G8L4Y8"/>
<comment type="caution">
    <text evidence="2">The sequence shown here is derived from an EMBL/GenBank/DDBJ whole genome shotgun (WGS) entry which is preliminary data.</text>
</comment>
<reference evidence="2 3" key="1">
    <citation type="journal article" date="2017" name="PLoS Biol.">
        <title>The sea cucumber genome provides insights into morphological evolution and visceral regeneration.</title>
        <authorList>
            <person name="Zhang X."/>
            <person name="Sun L."/>
            <person name="Yuan J."/>
            <person name="Sun Y."/>
            <person name="Gao Y."/>
            <person name="Zhang L."/>
            <person name="Li S."/>
            <person name="Dai H."/>
            <person name="Hamel J.F."/>
            <person name="Liu C."/>
            <person name="Yu Y."/>
            <person name="Liu S."/>
            <person name="Lin W."/>
            <person name="Guo K."/>
            <person name="Jin S."/>
            <person name="Xu P."/>
            <person name="Storey K.B."/>
            <person name="Huan P."/>
            <person name="Zhang T."/>
            <person name="Zhou Y."/>
            <person name="Zhang J."/>
            <person name="Lin C."/>
            <person name="Li X."/>
            <person name="Xing L."/>
            <person name="Huo D."/>
            <person name="Sun M."/>
            <person name="Wang L."/>
            <person name="Mercier A."/>
            <person name="Li F."/>
            <person name="Yang H."/>
            <person name="Xiang J."/>
        </authorList>
    </citation>
    <scope>NUCLEOTIDE SEQUENCE [LARGE SCALE GENOMIC DNA]</scope>
    <source>
        <strain evidence="2">Shaxun</strain>
        <tissue evidence="2">Muscle</tissue>
    </source>
</reference>
<dbReference type="STRING" id="307972.A0A2G8L4Y8"/>
<organism evidence="2 3">
    <name type="scientific">Stichopus japonicus</name>
    <name type="common">Sea cucumber</name>
    <dbReference type="NCBI Taxonomy" id="307972"/>
    <lineage>
        <taxon>Eukaryota</taxon>
        <taxon>Metazoa</taxon>
        <taxon>Echinodermata</taxon>
        <taxon>Eleutherozoa</taxon>
        <taxon>Echinozoa</taxon>
        <taxon>Holothuroidea</taxon>
        <taxon>Aspidochirotacea</taxon>
        <taxon>Aspidochirotida</taxon>
        <taxon>Stichopodidae</taxon>
        <taxon>Apostichopus</taxon>
    </lineage>
</organism>
<dbReference type="EMBL" id="MRZV01000219">
    <property type="protein sequence ID" value="PIK55327.1"/>
    <property type="molecule type" value="Genomic_DNA"/>
</dbReference>
<evidence type="ECO:0000256" key="1">
    <source>
        <dbReference type="SAM" id="MobiDB-lite"/>
    </source>
</evidence>
<proteinExistence type="predicted"/>
<sequence>MSSQDFTLAAIGGDVSLPAVFMPSRTGQLYNPRAHQYFHPTGSLGQLRLTQPPSIFQLPPLPNKSRLSVLNLFDIRTNFAWQEEGADPLSRATTMTPSRATSVQPPVTPNNHPKVAAHPAPPNTAD</sequence>
<dbReference type="Proteomes" id="UP000230750">
    <property type="component" value="Unassembled WGS sequence"/>
</dbReference>
<evidence type="ECO:0000313" key="2">
    <source>
        <dbReference type="EMBL" id="PIK55327.1"/>
    </source>
</evidence>
<feature type="region of interest" description="Disordered" evidence="1">
    <location>
        <begin position="88"/>
        <end position="126"/>
    </location>
</feature>
<evidence type="ECO:0000313" key="3">
    <source>
        <dbReference type="Proteomes" id="UP000230750"/>
    </source>
</evidence>
<accession>A0A2G8L4Y8</accession>